<keyword evidence="6 7" id="KW-0472">Membrane</keyword>
<feature type="transmembrane region" description="Helical" evidence="7">
    <location>
        <begin position="202"/>
        <end position="225"/>
    </location>
</feature>
<dbReference type="Proteomes" id="UP000526501">
    <property type="component" value="Unassembled WGS sequence"/>
</dbReference>
<dbReference type="Pfam" id="PF13440">
    <property type="entry name" value="Polysacc_synt_3"/>
    <property type="match status" value="1"/>
</dbReference>
<sequence length="421" mass="46428">MNRILSFLRQASWIVIQHFASRGIGVLVFYGISLYVVPEDLGLMGLAWIFVAVCDALLGLGMPTAFLRKTSVDDLDKNTLFWGMAGAGLVWTVVCMGLAPIAAAVFDHKVLLPVILVLSLRFPLRALDSVPLSINIRNLQFKRLALLEIACTSLSGGIGIFLAYKGFGVWSLVMRHVIHSAISTTILYAMTDWRPARQFSKVILKEYLAFGIPLTLSGNVGWLLALQVEQAVVGGVLGPAALGILNFAKKPLDVGGQVIASVRETVLLPLLVKRKRETGSANRLALSMYLGASGAAVALVLFAAYIFPYQWFTESRWQDAFVLMPIFSVIFGFRMVQQVFLAHLTFLGEVKFLLLSALFETGLYCGLLFVFTKQGLERVADCMLIAVLSVVAIFFFRLAWQIRLQIREKLATLWRGFAAKA</sequence>
<evidence type="ECO:0000256" key="3">
    <source>
        <dbReference type="ARBA" id="ARBA00022475"/>
    </source>
</evidence>
<keyword evidence="3" id="KW-1003">Cell membrane</keyword>
<evidence type="ECO:0000313" key="9">
    <source>
        <dbReference type="Proteomes" id="UP000526501"/>
    </source>
</evidence>
<feature type="transmembrane region" description="Helical" evidence="7">
    <location>
        <begin position="12"/>
        <end position="37"/>
    </location>
</feature>
<evidence type="ECO:0000256" key="6">
    <source>
        <dbReference type="ARBA" id="ARBA00023136"/>
    </source>
</evidence>
<protein>
    <submittedName>
        <fullName evidence="8">Oligosaccharide flippase family protein</fullName>
    </submittedName>
</protein>
<proteinExistence type="inferred from homology"/>
<dbReference type="PANTHER" id="PTHR30250:SF10">
    <property type="entry name" value="LIPOPOLYSACCHARIDE BIOSYNTHESIS PROTEIN WZXC"/>
    <property type="match status" value="1"/>
</dbReference>
<keyword evidence="5 7" id="KW-1133">Transmembrane helix</keyword>
<feature type="transmembrane region" description="Helical" evidence="7">
    <location>
        <begin position="320"/>
        <end position="340"/>
    </location>
</feature>
<feature type="transmembrane region" description="Helical" evidence="7">
    <location>
        <begin position="79"/>
        <end position="102"/>
    </location>
</feature>
<organism evidence="8 9">
    <name type="scientific">Pelagicoccus albus</name>
    <dbReference type="NCBI Taxonomy" id="415222"/>
    <lineage>
        <taxon>Bacteria</taxon>
        <taxon>Pseudomonadati</taxon>
        <taxon>Verrucomicrobiota</taxon>
        <taxon>Opitutia</taxon>
        <taxon>Puniceicoccales</taxon>
        <taxon>Pelagicoccaceae</taxon>
        <taxon>Pelagicoccus</taxon>
    </lineage>
</organism>
<comment type="subcellular location">
    <subcellularLocation>
        <location evidence="1">Cell membrane</location>
        <topology evidence="1">Multi-pass membrane protein</topology>
    </subcellularLocation>
</comment>
<feature type="transmembrane region" description="Helical" evidence="7">
    <location>
        <begin position="352"/>
        <end position="371"/>
    </location>
</feature>
<feature type="transmembrane region" description="Helical" evidence="7">
    <location>
        <begin position="383"/>
        <end position="400"/>
    </location>
</feature>
<dbReference type="PANTHER" id="PTHR30250">
    <property type="entry name" value="PST FAMILY PREDICTED COLANIC ACID TRANSPORTER"/>
    <property type="match status" value="1"/>
</dbReference>
<evidence type="ECO:0000256" key="2">
    <source>
        <dbReference type="ARBA" id="ARBA00007430"/>
    </source>
</evidence>
<name>A0A7X1B8D4_9BACT</name>
<accession>A0A7X1B8D4</accession>
<dbReference type="AlphaFoldDB" id="A0A7X1B8D4"/>
<feature type="transmembrane region" description="Helical" evidence="7">
    <location>
        <begin position="284"/>
        <end position="308"/>
    </location>
</feature>
<dbReference type="EMBL" id="JACHVC010000008">
    <property type="protein sequence ID" value="MBC2606270.1"/>
    <property type="molecule type" value="Genomic_DNA"/>
</dbReference>
<evidence type="ECO:0000256" key="7">
    <source>
        <dbReference type="SAM" id="Phobius"/>
    </source>
</evidence>
<comment type="similarity">
    <text evidence="2">Belongs to the polysaccharide synthase family.</text>
</comment>
<dbReference type="GO" id="GO:0005886">
    <property type="term" value="C:plasma membrane"/>
    <property type="evidence" value="ECO:0007669"/>
    <property type="project" value="UniProtKB-SubCell"/>
</dbReference>
<evidence type="ECO:0000256" key="5">
    <source>
        <dbReference type="ARBA" id="ARBA00022989"/>
    </source>
</evidence>
<gene>
    <name evidence="8" type="ORF">H5P27_09440</name>
</gene>
<evidence type="ECO:0000313" key="8">
    <source>
        <dbReference type="EMBL" id="MBC2606270.1"/>
    </source>
</evidence>
<keyword evidence="9" id="KW-1185">Reference proteome</keyword>
<keyword evidence="4 7" id="KW-0812">Transmembrane</keyword>
<dbReference type="RefSeq" id="WP_185660156.1">
    <property type="nucleotide sequence ID" value="NZ_CAWPOO010000008.1"/>
</dbReference>
<reference evidence="8 9" key="1">
    <citation type="submission" date="2020-07" db="EMBL/GenBank/DDBJ databases">
        <authorList>
            <person name="Feng X."/>
        </authorList>
    </citation>
    <scope>NUCLEOTIDE SEQUENCE [LARGE SCALE GENOMIC DNA]</scope>
    <source>
        <strain evidence="8 9">JCM23202</strain>
    </source>
</reference>
<comment type="caution">
    <text evidence="8">The sequence shown here is derived from an EMBL/GenBank/DDBJ whole genome shotgun (WGS) entry which is preliminary data.</text>
</comment>
<dbReference type="InterPro" id="IPR050833">
    <property type="entry name" value="Poly_Biosynth_Transport"/>
</dbReference>
<feature type="transmembrane region" description="Helical" evidence="7">
    <location>
        <begin position="144"/>
        <end position="164"/>
    </location>
</feature>
<feature type="transmembrane region" description="Helical" evidence="7">
    <location>
        <begin position="43"/>
        <end position="67"/>
    </location>
</feature>
<evidence type="ECO:0000256" key="1">
    <source>
        <dbReference type="ARBA" id="ARBA00004651"/>
    </source>
</evidence>
<evidence type="ECO:0000256" key="4">
    <source>
        <dbReference type="ARBA" id="ARBA00022692"/>
    </source>
</evidence>
<feature type="transmembrane region" description="Helical" evidence="7">
    <location>
        <begin position="231"/>
        <end position="248"/>
    </location>
</feature>